<dbReference type="GO" id="GO:0030621">
    <property type="term" value="F:U4 snRNA binding"/>
    <property type="evidence" value="ECO:0007669"/>
    <property type="project" value="TreeGrafter"/>
</dbReference>
<dbReference type="PROSITE" id="PS00678">
    <property type="entry name" value="WD_REPEATS_1"/>
    <property type="match status" value="3"/>
</dbReference>
<dbReference type="CDD" id="cd00200">
    <property type="entry name" value="WD40"/>
    <property type="match status" value="1"/>
</dbReference>
<feature type="repeat" description="WD" evidence="3">
    <location>
        <begin position="397"/>
        <end position="438"/>
    </location>
</feature>
<gene>
    <name evidence="4" type="primary">PAC1_3</name>
    <name evidence="4" type="ORF">HK100_001752</name>
</gene>
<evidence type="ECO:0000256" key="2">
    <source>
        <dbReference type="ARBA" id="ARBA00022737"/>
    </source>
</evidence>
<proteinExistence type="predicted"/>
<dbReference type="EMBL" id="JADGJH010001390">
    <property type="protein sequence ID" value="KAJ3114163.1"/>
    <property type="molecule type" value="Genomic_DNA"/>
</dbReference>
<feature type="repeat" description="WD" evidence="3">
    <location>
        <begin position="345"/>
        <end position="386"/>
    </location>
</feature>
<comment type="caution">
    <text evidence="4">The sequence shown here is derived from an EMBL/GenBank/DDBJ whole genome shotgun (WGS) entry which is preliminary data.</text>
</comment>
<dbReference type="InterPro" id="IPR001680">
    <property type="entry name" value="WD40_rpt"/>
</dbReference>
<organism evidence="4 5">
    <name type="scientific">Physocladia obscura</name>
    <dbReference type="NCBI Taxonomy" id="109957"/>
    <lineage>
        <taxon>Eukaryota</taxon>
        <taxon>Fungi</taxon>
        <taxon>Fungi incertae sedis</taxon>
        <taxon>Chytridiomycota</taxon>
        <taxon>Chytridiomycota incertae sedis</taxon>
        <taxon>Chytridiomycetes</taxon>
        <taxon>Chytridiales</taxon>
        <taxon>Chytriomycetaceae</taxon>
        <taxon>Physocladia</taxon>
    </lineage>
</organism>
<reference evidence="4" key="1">
    <citation type="submission" date="2020-05" db="EMBL/GenBank/DDBJ databases">
        <title>Phylogenomic resolution of chytrid fungi.</title>
        <authorList>
            <person name="Stajich J.E."/>
            <person name="Amses K."/>
            <person name="Simmons R."/>
            <person name="Seto K."/>
            <person name="Myers J."/>
            <person name="Bonds A."/>
            <person name="Quandt C.A."/>
            <person name="Barry K."/>
            <person name="Liu P."/>
            <person name="Grigoriev I."/>
            <person name="Longcore J.E."/>
            <person name="James T.Y."/>
        </authorList>
    </citation>
    <scope>NUCLEOTIDE SEQUENCE</scope>
    <source>
        <strain evidence="4">JEL0513</strain>
    </source>
</reference>
<dbReference type="InterPro" id="IPR019775">
    <property type="entry name" value="WD40_repeat_CS"/>
</dbReference>
<dbReference type="GO" id="GO:0017070">
    <property type="term" value="F:U6 snRNA binding"/>
    <property type="evidence" value="ECO:0007669"/>
    <property type="project" value="TreeGrafter"/>
</dbReference>
<feature type="repeat" description="WD" evidence="3">
    <location>
        <begin position="302"/>
        <end position="344"/>
    </location>
</feature>
<feature type="repeat" description="WD" evidence="3">
    <location>
        <begin position="198"/>
        <end position="240"/>
    </location>
</feature>
<dbReference type="PANTHER" id="PTHR19846">
    <property type="entry name" value="WD40 REPEAT PROTEIN"/>
    <property type="match status" value="1"/>
</dbReference>
<dbReference type="PANTHER" id="PTHR19846:SF0">
    <property type="entry name" value="PRE-MRNA PROCESSING FACTOR 4"/>
    <property type="match status" value="1"/>
</dbReference>
<dbReference type="InterPro" id="IPR020472">
    <property type="entry name" value="WD40_PAC1"/>
</dbReference>
<protein>
    <submittedName>
        <fullName evidence="4">Protein with putative role during mitosis</fullName>
    </submittedName>
</protein>
<evidence type="ECO:0000256" key="3">
    <source>
        <dbReference type="PROSITE-ProRule" id="PRU00221"/>
    </source>
</evidence>
<feature type="repeat" description="WD" evidence="3">
    <location>
        <begin position="241"/>
        <end position="275"/>
    </location>
</feature>
<keyword evidence="1 3" id="KW-0853">WD repeat</keyword>
<dbReference type="PROSITE" id="PS50082">
    <property type="entry name" value="WD_REPEATS_2"/>
    <property type="match status" value="6"/>
</dbReference>
<keyword evidence="2" id="KW-0677">Repeat</keyword>
<dbReference type="InterPro" id="IPR015943">
    <property type="entry name" value="WD40/YVTN_repeat-like_dom_sf"/>
</dbReference>
<dbReference type="PRINTS" id="PR00320">
    <property type="entry name" value="GPROTEINBRPT"/>
</dbReference>
<dbReference type="Pfam" id="PF00400">
    <property type="entry name" value="WD40"/>
    <property type="match status" value="6"/>
</dbReference>
<feature type="non-terminal residue" evidence="4">
    <location>
        <position position="452"/>
    </location>
</feature>
<dbReference type="SUPFAM" id="SSF101908">
    <property type="entry name" value="Putative isomerase YbhE"/>
    <property type="match status" value="1"/>
</dbReference>
<dbReference type="PROSITE" id="PS50294">
    <property type="entry name" value="WD_REPEATS_REGION"/>
    <property type="match status" value="6"/>
</dbReference>
<dbReference type="Proteomes" id="UP001211907">
    <property type="component" value="Unassembled WGS sequence"/>
</dbReference>
<dbReference type="Gene3D" id="2.130.10.10">
    <property type="entry name" value="YVTN repeat-like/Quinoprotein amine dehydrogenase"/>
    <property type="match status" value="3"/>
</dbReference>
<name>A0AAD5SWC3_9FUNG</name>
<dbReference type="SMART" id="SM00320">
    <property type="entry name" value="WD40"/>
    <property type="match status" value="7"/>
</dbReference>
<keyword evidence="5" id="KW-1185">Reference proteome</keyword>
<evidence type="ECO:0000313" key="5">
    <source>
        <dbReference type="Proteomes" id="UP001211907"/>
    </source>
</evidence>
<sequence>LLLEFIDPKTNSTKIRRVDLSDAFLKYKTAVNTAITSSGKNQTPPPTFKEAIPSTTASEIIINHNLNASRHTRLVALISRMFAVLSKYSDLSSRYSQYTSNPIVCAHAMPMTNCGAAKSNDLSGGKLLFTTASYDRTAKIFSINAASRSIVPIVLDGHRNVVYCEAFNDPFGDKIATGSFDKTAKLWSTETGQCYHTFESHSKQIVTVAFDKTSSSMLATGSMDDTCVLWDIRSGTEITKLKGHSSEVIAVEFGSSGIHLATGSFDSTVNIWDLRALTPSSLSQIETSVAYKSPSNNILHTCIGHRAEITAMHFTGVMQNRIVTASMDGTAKIWDLLNGKCLNTFNGHSAEVLDIAVNPAGDRLATVSADATARVYDISPASSNLDIGDDYKMMFELKGHSDEISKVVFNSHGDRILTAGRDKCAKMWSISSGACLQMKFFHVHLVIMMTGL</sequence>
<accession>A0AAD5SWC3</accession>
<feature type="repeat" description="WD" evidence="3">
    <location>
        <begin position="155"/>
        <end position="197"/>
    </location>
</feature>
<evidence type="ECO:0000256" key="1">
    <source>
        <dbReference type="ARBA" id="ARBA00022574"/>
    </source>
</evidence>
<evidence type="ECO:0000313" key="4">
    <source>
        <dbReference type="EMBL" id="KAJ3114163.1"/>
    </source>
</evidence>
<dbReference type="GO" id="GO:0000398">
    <property type="term" value="P:mRNA splicing, via spliceosome"/>
    <property type="evidence" value="ECO:0007669"/>
    <property type="project" value="TreeGrafter"/>
</dbReference>
<dbReference type="AlphaFoldDB" id="A0AAD5SWC3"/>
<dbReference type="GO" id="GO:0046540">
    <property type="term" value="C:U4/U6 x U5 tri-snRNP complex"/>
    <property type="evidence" value="ECO:0007669"/>
    <property type="project" value="TreeGrafter"/>
</dbReference>